<comment type="caution">
    <text evidence="2">The sequence shown here is derived from an EMBL/GenBank/DDBJ whole genome shotgun (WGS) entry which is preliminary data.</text>
</comment>
<dbReference type="EMBL" id="JGYS01000022">
    <property type="protein sequence ID" value="KFI51287.1"/>
    <property type="molecule type" value="Genomic_DNA"/>
</dbReference>
<evidence type="ECO:0000313" key="2">
    <source>
        <dbReference type="EMBL" id="KFI51287.1"/>
    </source>
</evidence>
<feature type="compositionally biased region" description="Basic residues" evidence="1">
    <location>
        <begin position="1"/>
        <end position="39"/>
    </location>
</feature>
<protein>
    <submittedName>
        <fullName evidence="2">Uncharacterized protein</fullName>
    </submittedName>
</protein>
<name>A0A086ZXN7_9BIFI</name>
<feature type="region of interest" description="Disordered" evidence="1">
    <location>
        <begin position="175"/>
        <end position="198"/>
    </location>
</feature>
<evidence type="ECO:0000313" key="3">
    <source>
        <dbReference type="Proteomes" id="UP000029072"/>
    </source>
</evidence>
<gene>
    <name evidence="2" type="ORF">BCAL_1017</name>
</gene>
<dbReference type="Proteomes" id="UP000029072">
    <property type="component" value="Unassembled WGS sequence"/>
</dbReference>
<dbReference type="AlphaFoldDB" id="A0A086ZXN7"/>
<sequence>MGHRPAAHPHPHPVHRPRHARRPRHRMGSRGHVPRRRHPRMPDPAVRPTDARHARHAGHPAQDPTHPTQVRLAQRPAFQGGDAARDHGVAAGVRRQPAWLVHAGAHPGADPVLPLLCAAIAAGHRVRCVRAARRTRPGARGRRRIVVDRRRTPVRIVRHGVGRWLARRHRHGRRDHVPDDVRDAMDPHPPQHAARDDGIAAVPHAADDRVPVPRDLRHLRVHAPVRRAALLDDEQPMEPRADARAVALVPDSRLRRRRAQGGARPCA</sequence>
<organism evidence="2 3">
    <name type="scientific">Bifidobacterium callitrichos DSM 23973</name>
    <dbReference type="NCBI Taxonomy" id="1437609"/>
    <lineage>
        <taxon>Bacteria</taxon>
        <taxon>Bacillati</taxon>
        <taxon>Actinomycetota</taxon>
        <taxon>Actinomycetes</taxon>
        <taxon>Bifidobacteriales</taxon>
        <taxon>Bifidobacteriaceae</taxon>
        <taxon>Bifidobacterium</taxon>
    </lineage>
</organism>
<proteinExistence type="predicted"/>
<feature type="region of interest" description="Disordered" evidence="1">
    <location>
        <begin position="1"/>
        <end position="68"/>
    </location>
</feature>
<reference evidence="2 3" key="1">
    <citation type="submission" date="2014-03" db="EMBL/GenBank/DDBJ databases">
        <title>Genomics of Bifidobacteria.</title>
        <authorList>
            <person name="Ventura M."/>
            <person name="Milani C."/>
            <person name="Lugli G.A."/>
        </authorList>
    </citation>
    <scope>NUCLEOTIDE SEQUENCE [LARGE SCALE GENOMIC DNA]</scope>
    <source>
        <strain evidence="2 3">DSM 23973</strain>
    </source>
</reference>
<feature type="compositionally biased region" description="Basic and acidic residues" evidence="1">
    <location>
        <begin position="175"/>
        <end position="186"/>
    </location>
</feature>
<accession>A0A086ZXN7</accession>
<evidence type="ECO:0000256" key="1">
    <source>
        <dbReference type="SAM" id="MobiDB-lite"/>
    </source>
</evidence>